<organism evidence="2 3">
    <name type="scientific">Candidatus Methanoperedens nitratireducens</name>
    <dbReference type="NCBI Taxonomy" id="1392998"/>
    <lineage>
        <taxon>Archaea</taxon>
        <taxon>Methanobacteriati</taxon>
        <taxon>Methanobacteriota</taxon>
        <taxon>Stenosarchaea group</taxon>
        <taxon>Methanomicrobia</taxon>
        <taxon>Methanosarcinales</taxon>
        <taxon>ANME-2 cluster</taxon>
        <taxon>Candidatus Methanoperedentaceae</taxon>
        <taxon>Candidatus Methanoperedens</taxon>
    </lineage>
</organism>
<gene>
    <name evidence="2" type="ORF">MPEBLZ_03921</name>
</gene>
<dbReference type="AlphaFoldDB" id="A0A0P8C4L7"/>
<dbReference type="InterPro" id="IPR012667">
    <property type="entry name" value="CbtB_put"/>
</dbReference>
<sequence length="67" mass="7829">MTEMISEYRYGYEYRYELDYAMLAKLAVIFLTIALAIYIIGFSNFESFPALHEGFHDLRHAAGFPCH</sequence>
<dbReference type="Proteomes" id="UP000050360">
    <property type="component" value="Unassembled WGS sequence"/>
</dbReference>
<protein>
    <submittedName>
        <fullName evidence="2">Putative cobalt transporter subunit (CbtB)</fullName>
    </submittedName>
</protein>
<keyword evidence="1" id="KW-0472">Membrane</keyword>
<proteinExistence type="predicted"/>
<dbReference type="Pfam" id="PF09489">
    <property type="entry name" value="CbtB"/>
    <property type="match status" value="1"/>
</dbReference>
<feature type="transmembrane region" description="Helical" evidence="1">
    <location>
        <begin position="20"/>
        <end position="40"/>
    </location>
</feature>
<reference evidence="2 3" key="1">
    <citation type="submission" date="2015-09" db="EMBL/GenBank/DDBJ databases">
        <title>A metagenomics-based metabolic model of nitrate-dependent anaerobic oxidation of methane by Methanoperedens-like archaea.</title>
        <authorList>
            <person name="Arshad A."/>
            <person name="Speth D.R."/>
            <person name="De Graaf R.M."/>
            <person name="Op Den Camp H.J."/>
            <person name="Jetten M.S."/>
            <person name="Welte C.U."/>
        </authorList>
    </citation>
    <scope>NUCLEOTIDE SEQUENCE [LARGE SCALE GENOMIC DNA]</scope>
</reference>
<evidence type="ECO:0000313" key="3">
    <source>
        <dbReference type="Proteomes" id="UP000050360"/>
    </source>
</evidence>
<accession>A0A0P8C4L7</accession>
<keyword evidence="1" id="KW-1133">Transmembrane helix</keyword>
<dbReference type="EMBL" id="LKCM01000337">
    <property type="protein sequence ID" value="KPQ41558.1"/>
    <property type="molecule type" value="Genomic_DNA"/>
</dbReference>
<evidence type="ECO:0000313" key="2">
    <source>
        <dbReference type="EMBL" id="KPQ41558.1"/>
    </source>
</evidence>
<name>A0A0P8C4L7_9EURY</name>
<keyword evidence="1" id="KW-0812">Transmembrane</keyword>
<evidence type="ECO:0000256" key="1">
    <source>
        <dbReference type="SAM" id="Phobius"/>
    </source>
</evidence>
<comment type="caution">
    <text evidence="2">The sequence shown here is derived from an EMBL/GenBank/DDBJ whole genome shotgun (WGS) entry which is preliminary data.</text>
</comment>